<dbReference type="Gene3D" id="3.30.1120.10">
    <property type="match status" value="1"/>
</dbReference>
<evidence type="ECO:0000313" key="4">
    <source>
        <dbReference type="EMBL" id="QDU05408.1"/>
    </source>
</evidence>
<proteinExistence type="predicted"/>
<dbReference type="Proteomes" id="UP000320722">
    <property type="component" value="Chromosome"/>
</dbReference>
<feature type="transmembrane region" description="Helical" evidence="2">
    <location>
        <begin position="86"/>
        <end position="112"/>
    </location>
</feature>
<keyword evidence="2" id="KW-1133">Transmembrane helix</keyword>
<accession>A0A517WJH7</accession>
<gene>
    <name evidence="4" type="primary">ltaS2</name>
    <name evidence="4" type="ORF">V6x_51450</name>
</gene>
<dbReference type="InterPro" id="IPR052701">
    <property type="entry name" value="GAG_Ulvan_Degrading_Sulfatases"/>
</dbReference>
<feature type="transmembrane region" description="Helical" evidence="2">
    <location>
        <begin position="9"/>
        <end position="29"/>
    </location>
</feature>
<feature type="transmembrane region" description="Helical" evidence="2">
    <location>
        <begin position="49"/>
        <end position="74"/>
    </location>
</feature>
<feature type="transmembrane region" description="Helical" evidence="2">
    <location>
        <begin position="182"/>
        <end position="201"/>
    </location>
</feature>
<keyword evidence="2" id="KW-0472">Membrane</keyword>
<organism evidence="4 5">
    <name type="scientific">Gimesia chilikensis</name>
    <dbReference type="NCBI Taxonomy" id="2605989"/>
    <lineage>
        <taxon>Bacteria</taxon>
        <taxon>Pseudomonadati</taxon>
        <taxon>Planctomycetota</taxon>
        <taxon>Planctomycetia</taxon>
        <taxon>Planctomycetales</taxon>
        <taxon>Planctomycetaceae</taxon>
        <taxon>Gimesia</taxon>
    </lineage>
</organism>
<comment type="PTM">
    <text evidence="1">The conversion to 3-oxoalanine (also known as C-formylglycine, FGly), of a serine or cysteine residue in prokaryotes and of a cysteine residue in eukaryotes, is critical for catalytic activity.</text>
</comment>
<name>A0A517WJH7_9PLAN</name>
<dbReference type="PANTHER" id="PTHR43751:SF3">
    <property type="entry name" value="SULFATASE N-TERMINAL DOMAIN-CONTAINING PROTEIN"/>
    <property type="match status" value="1"/>
</dbReference>
<protein>
    <submittedName>
        <fullName evidence="4">Lipoteichoic acid synthase 2</fullName>
    </submittedName>
</protein>
<keyword evidence="2" id="KW-0812">Transmembrane</keyword>
<dbReference type="InterPro" id="IPR017850">
    <property type="entry name" value="Alkaline_phosphatase_core_sf"/>
</dbReference>
<dbReference type="Gene3D" id="3.40.720.10">
    <property type="entry name" value="Alkaline Phosphatase, subunit A"/>
    <property type="match status" value="1"/>
</dbReference>
<dbReference type="RefSeq" id="WP_145043691.1">
    <property type="nucleotide sequence ID" value="NZ_CP036347.1"/>
</dbReference>
<dbReference type="EMBL" id="CP036347">
    <property type="protein sequence ID" value="QDU05408.1"/>
    <property type="molecule type" value="Genomic_DNA"/>
</dbReference>
<dbReference type="SUPFAM" id="SSF53649">
    <property type="entry name" value="Alkaline phosphatase-like"/>
    <property type="match status" value="1"/>
</dbReference>
<dbReference type="Pfam" id="PF00884">
    <property type="entry name" value="Sulfatase"/>
    <property type="match status" value="1"/>
</dbReference>
<evidence type="ECO:0000256" key="1">
    <source>
        <dbReference type="PIRSR" id="PIRSR600917-52"/>
    </source>
</evidence>
<dbReference type="CDD" id="cd16148">
    <property type="entry name" value="sulfatase_like"/>
    <property type="match status" value="1"/>
</dbReference>
<feature type="domain" description="Sulfatase N-terminal" evidence="3">
    <location>
        <begin position="280"/>
        <end position="590"/>
    </location>
</feature>
<feature type="transmembrane region" description="Helical" evidence="2">
    <location>
        <begin position="144"/>
        <end position="162"/>
    </location>
</feature>
<evidence type="ECO:0000313" key="5">
    <source>
        <dbReference type="Proteomes" id="UP000320722"/>
    </source>
</evidence>
<reference evidence="4 5" key="1">
    <citation type="submission" date="2019-02" db="EMBL/GenBank/DDBJ databases">
        <title>Deep-cultivation of Planctomycetes and their phenomic and genomic characterization uncovers novel biology.</title>
        <authorList>
            <person name="Wiegand S."/>
            <person name="Jogler M."/>
            <person name="Boedeker C."/>
            <person name="Pinto D."/>
            <person name="Vollmers J."/>
            <person name="Rivas-Marin E."/>
            <person name="Kohn T."/>
            <person name="Peeters S.H."/>
            <person name="Heuer A."/>
            <person name="Rast P."/>
            <person name="Oberbeckmann S."/>
            <person name="Bunk B."/>
            <person name="Jeske O."/>
            <person name="Meyerdierks A."/>
            <person name="Storesund J.E."/>
            <person name="Kallscheuer N."/>
            <person name="Luecker S."/>
            <person name="Lage O.M."/>
            <person name="Pohl T."/>
            <person name="Merkel B.J."/>
            <person name="Hornburger P."/>
            <person name="Mueller R.-W."/>
            <person name="Bruemmer F."/>
            <person name="Labrenz M."/>
            <person name="Spormann A.M."/>
            <person name="Op den Camp H."/>
            <person name="Overmann J."/>
            <person name="Amann R."/>
            <person name="Jetten M.S.M."/>
            <person name="Mascher T."/>
            <person name="Medema M.H."/>
            <person name="Devos D.P."/>
            <person name="Kaster A.-K."/>
            <person name="Ovreas L."/>
            <person name="Rohde M."/>
            <person name="Galperin M.Y."/>
            <person name="Jogler C."/>
        </authorList>
    </citation>
    <scope>NUCLEOTIDE SEQUENCE [LARGE SCALE GENOMIC DNA]</scope>
    <source>
        <strain evidence="4 5">V6</strain>
    </source>
</reference>
<dbReference type="InterPro" id="IPR000917">
    <property type="entry name" value="Sulfatase_N"/>
</dbReference>
<sequence>MKSNKIGSLIAYLFPNKVIAIVLSLIAILELVLHSQCKTSFWFNSDLTLSARCALALFLFLSWISFSWMCWWGWKLIIGKSLRKGPIGLGLSFTFILISVICFFYISSWIFYWRTGTFIDLDAMRFGANNFKMIASYIWQAEKITLFTVATICISLLAIAHFQSVRSVRRGQEERTRSNASVFITLFITFDVAAFILLTSGNGEEYSPSGEWWKNDRVSANFELQSRLNPLLTLIVKPLFQQNQNSLMSGKLSEQELGPRREVIDQQKKTGNESLTEYSVIFIAVEALRNDVVALRHQGQEVMPHLNRLAMSGLQFTRCYAQSTHSNYADPCLFSSLYPLRSESHHYYSESDPWPKSMIYDVFKQYGYATAIYSSQNETWGHMNAFLESPNLDTFFDSRSFEGPTYTSTKDVGFKRYVEGADVAGKLDDAVTMRHALDWIENQQKKNKPFVLCMNLQTSHFPYEIPGGKPGPFQPSALDFDISFVSYPRDKIPVVRNAYYNSLHYVDQQIGRLVAFLKQKKLSEKTILIIAGDQGEAFYENGFPTHAGHPYEPVLRVALVMHNPELLPAGTNDYLTQAIDITPTICGLLKIEPHSCFQGCNVLSTECPPNDRRLAFVHCNSTLSGSDALISGTGWKFIYDSRKKLARLYNLSEDPGEVQDLTQTRPRIAKTMASLLMSWRRSQVLYYQTPTYYGWFYPPRTPVVSENQLLNLKSEASNELP</sequence>
<evidence type="ECO:0000256" key="2">
    <source>
        <dbReference type="SAM" id="Phobius"/>
    </source>
</evidence>
<dbReference type="PANTHER" id="PTHR43751">
    <property type="entry name" value="SULFATASE"/>
    <property type="match status" value="1"/>
</dbReference>
<feature type="modified residue" description="3-oxoalanine (Ser)" evidence="1">
    <location>
        <position position="326"/>
    </location>
</feature>
<dbReference type="AlphaFoldDB" id="A0A517WJH7"/>
<evidence type="ECO:0000259" key="3">
    <source>
        <dbReference type="Pfam" id="PF00884"/>
    </source>
</evidence>